<evidence type="ECO:0000259" key="7">
    <source>
        <dbReference type="PROSITE" id="PS51192"/>
    </source>
</evidence>
<sequence length="866" mass="92704">MSLTNNMSSLPTPPFDLAVIAHDLPAGALIPELQARCRTASANTVVVAPPGTGKTTVVPPAIANVRPGKIVVTQPRRIVAKAAATRLAELSGTKLGELVGYSVRGDRKSSPATRVEFVTDGLLVRRMLQDPELTGISTVVLDEIHERSMDSDLVAAMCSEIALLRDDFTVVAMSATVEAQRWATHFDAEVLEVASQLHPLEVEWRPVRGHRTTERGLDRDFVAHVVRASVDAHGRAQTFMDGGRVLTFVPSARDTATIADAITAAGIPARPLHGGLPLAEQQAVLRNTADIAVIVATSIAESSLTVPSVRVVVDAGLSREPRLDASRGVPALVTVPASRAAATQRAGRAARLGPGLVIRCFDHTTWGAMPEHPLPEVATGDFTSAALTLATWHGSECNTEILPEQPPAPIRDAALAELAALGALTDGKLTPLGRALSDAPTHPRFGRALFLGGPRLGAKRAAELVAMISGDERAPAGDLAALLRQLQQGHARSAGRWRQDVRQFTSLAEQYAASFTDIVHGSTQSGRPTDPDTAIATVVALAYPERIARRRPNSDNAAPGTSGTNYLLASGVGARCDSTSLSQSEWLAIAELQGAGATPRIRAAAPIPQTLAVALGSDLITDSTQPIWHQQRLRARRTKQLGAIVLHEQHGALSPDLASEAVRQRIRTDGWSWLQWSESAEHLRRRLALLHRTFGAPWPDVTDSGLSARFDEWFLPEVELLAAGTPVTNIDCASALQRLLPWPEAVRLDELAPERLRVPSGSAIALDYPEVSADADAPPVLAAKLQECFGLVETPRILDGRVPVLCHLLSPARRPLAVTADLASFWAGPYAQVRAEMRGRYPKHPWPEGPLTATATRHTTKRSQRD</sequence>
<proteinExistence type="predicted"/>
<feature type="domain" description="Helicase C-terminal" evidence="8">
    <location>
        <begin position="229"/>
        <end position="414"/>
    </location>
</feature>
<keyword evidence="4 9" id="KW-0347">Helicase</keyword>
<dbReference type="CDD" id="cd17990">
    <property type="entry name" value="DEXHc_HrpB"/>
    <property type="match status" value="1"/>
</dbReference>
<dbReference type="Gene3D" id="1.20.120.1080">
    <property type="match status" value="1"/>
</dbReference>
<dbReference type="Pfam" id="PF08482">
    <property type="entry name" value="HrpB_C"/>
    <property type="match status" value="1"/>
</dbReference>
<dbReference type="InterPro" id="IPR001650">
    <property type="entry name" value="Helicase_C-like"/>
</dbReference>
<dbReference type="PROSITE" id="PS00690">
    <property type="entry name" value="DEAH_ATP_HELICASE"/>
    <property type="match status" value="1"/>
</dbReference>
<dbReference type="InterPro" id="IPR027417">
    <property type="entry name" value="P-loop_NTPase"/>
</dbReference>
<dbReference type="NCBIfam" id="TIGR01970">
    <property type="entry name" value="DEAH_box_HrpB"/>
    <property type="match status" value="1"/>
</dbReference>
<dbReference type="SMART" id="SM00487">
    <property type="entry name" value="DEXDc"/>
    <property type="match status" value="1"/>
</dbReference>
<dbReference type="SMART" id="SM00847">
    <property type="entry name" value="HA2"/>
    <property type="match status" value="1"/>
</dbReference>
<dbReference type="InterPro" id="IPR011545">
    <property type="entry name" value="DEAD/DEAH_box_helicase_dom"/>
</dbReference>
<name>A0ABW5RFB0_9MICO</name>
<dbReference type="RefSeq" id="WP_245610498.1">
    <property type="nucleotide sequence ID" value="NZ_JBHUNF010000001.1"/>
</dbReference>
<reference evidence="10" key="1">
    <citation type="journal article" date="2019" name="Int. J. Syst. Evol. Microbiol.">
        <title>The Global Catalogue of Microorganisms (GCM) 10K type strain sequencing project: providing services to taxonomists for standard genome sequencing and annotation.</title>
        <authorList>
            <consortium name="The Broad Institute Genomics Platform"/>
            <consortium name="The Broad Institute Genome Sequencing Center for Infectious Disease"/>
            <person name="Wu L."/>
            <person name="Ma J."/>
        </authorList>
    </citation>
    <scope>NUCLEOTIDE SEQUENCE [LARGE SCALE GENOMIC DNA]</scope>
    <source>
        <strain evidence="10">TISTR 1511</strain>
    </source>
</reference>
<dbReference type="InterPro" id="IPR049614">
    <property type="entry name" value="HrpB_DEXH"/>
</dbReference>
<dbReference type="InterPro" id="IPR013689">
    <property type="entry name" value="RNA_helicase_ATP-dep_HrpB_C"/>
</dbReference>
<protein>
    <recommendedName>
        <fullName evidence="1">RNA helicase</fullName>
        <ecNumber evidence="1">3.6.4.13</ecNumber>
    </recommendedName>
</protein>
<dbReference type="InterPro" id="IPR007502">
    <property type="entry name" value="Helicase-assoc_dom"/>
</dbReference>
<keyword evidence="3 9" id="KW-0378">Hydrolase</keyword>
<accession>A0ABW5RFB0</accession>
<dbReference type="Pfam" id="PF04408">
    <property type="entry name" value="WHD_HA2"/>
    <property type="match status" value="1"/>
</dbReference>
<feature type="domain" description="Helicase ATP-binding" evidence="7">
    <location>
        <begin position="35"/>
        <end position="195"/>
    </location>
</feature>
<dbReference type="InterPro" id="IPR048333">
    <property type="entry name" value="HA2_WH"/>
</dbReference>
<evidence type="ECO:0000256" key="4">
    <source>
        <dbReference type="ARBA" id="ARBA00022806"/>
    </source>
</evidence>
<evidence type="ECO:0000256" key="3">
    <source>
        <dbReference type="ARBA" id="ARBA00022801"/>
    </source>
</evidence>
<evidence type="ECO:0000256" key="1">
    <source>
        <dbReference type="ARBA" id="ARBA00012552"/>
    </source>
</evidence>
<dbReference type="PIRSF" id="PIRSF005496">
    <property type="entry name" value="ATP_hel_hrpB"/>
    <property type="match status" value="1"/>
</dbReference>
<dbReference type="Proteomes" id="UP001597453">
    <property type="component" value="Unassembled WGS sequence"/>
</dbReference>
<dbReference type="InterPro" id="IPR010225">
    <property type="entry name" value="HrpB"/>
</dbReference>
<dbReference type="PROSITE" id="PS51192">
    <property type="entry name" value="HELICASE_ATP_BIND_1"/>
    <property type="match status" value="1"/>
</dbReference>
<dbReference type="EC" id="3.6.4.13" evidence="1"/>
<dbReference type="InterPro" id="IPR014001">
    <property type="entry name" value="Helicase_ATP-bd"/>
</dbReference>
<evidence type="ECO:0000256" key="2">
    <source>
        <dbReference type="ARBA" id="ARBA00022741"/>
    </source>
</evidence>
<evidence type="ECO:0000313" key="10">
    <source>
        <dbReference type="Proteomes" id="UP001597453"/>
    </source>
</evidence>
<dbReference type="CDD" id="cd18791">
    <property type="entry name" value="SF2_C_RHA"/>
    <property type="match status" value="1"/>
</dbReference>
<dbReference type="GO" id="GO:0016787">
    <property type="term" value="F:hydrolase activity"/>
    <property type="evidence" value="ECO:0007669"/>
    <property type="project" value="UniProtKB-KW"/>
</dbReference>
<dbReference type="PANTHER" id="PTHR43519:SF1">
    <property type="entry name" value="ATP-DEPENDENT RNA HELICASE HRPB"/>
    <property type="match status" value="1"/>
</dbReference>
<organism evidence="9 10">
    <name type="scientific">Gulosibacter bifidus</name>
    <dbReference type="NCBI Taxonomy" id="272239"/>
    <lineage>
        <taxon>Bacteria</taxon>
        <taxon>Bacillati</taxon>
        <taxon>Actinomycetota</taxon>
        <taxon>Actinomycetes</taxon>
        <taxon>Micrococcales</taxon>
        <taxon>Microbacteriaceae</taxon>
        <taxon>Gulosibacter</taxon>
    </lineage>
</organism>
<evidence type="ECO:0000313" key="9">
    <source>
        <dbReference type="EMBL" id="MFD2673738.1"/>
    </source>
</evidence>
<keyword evidence="5" id="KW-0067">ATP-binding</keyword>
<dbReference type="Pfam" id="PF00271">
    <property type="entry name" value="Helicase_C"/>
    <property type="match status" value="1"/>
</dbReference>
<dbReference type="SUPFAM" id="SSF52540">
    <property type="entry name" value="P-loop containing nucleoside triphosphate hydrolases"/>
    <property type="match status" value="1"/>
</dbReference>
<keyword evidence="10" id="KW-1185">Reference proteome</keyword>
<dbReference type="Pfam" id="PF00270">
    <property type="entry name" value="DEAD"/>
    <property type="match status" value="1"/>
</dbReference>
<dbReference type="GO" id="GO:0003724">
    <property type="term" value="F:RNA helicase activity"/>
    <property type="evidence" value="ECO:0007669"/>
    <property type="project" value="UniProtKB-EC"/>
</dbReference>
<dbReference type="InterPro" id="IPR002464">
    <property type="entry name" value="DNA/RNA_helicase_DEAH_CS"/>
</dbReference>
<dbReference type="PANTHER" id="PTHR43519">
    <property type="entry name" value="ATP-DEPENDENT RNA HELICASE HRPB"/>
    <property type="match status" value="1"/>
</dbReference>
<dbReference type="EMBL" id="JBHUNF010000001">
    <property type="protein sequence ID" value="MFD2673738.1"/>
    <property type="molecule type" value="Genomic_DNA"/>
</dbReference>
<dbReference type="PROSITE" id="PS51194">
    <property type="entry name" value="HELICASE_CTER"/>
    <property type="match status" value="1"/>
</dbReference>
<dbReference type="Gene3D" id="3.40.50.300">
    <property type="entry name" value="P-loop containing nucleotide triphosphate hydrolases"/>
    <property type="match status" value="2"/>
</dbReference>
<evidence type="ECO:0000256" key="5">
    <source>
        <dbReference type="ARBA" id="ARBA00022840"/>
    </source>
</evidence>
<evidence type="ECO:0000259" key="8">
    <source>
        <dbReference type="PROSITE" id="PS51194"/>
    </source>
</evidence>
<feature type="region of interest" description="Disordered" evidence="6">
    <location>
        <begin position="841"/>
        <end position="866"/>
    </location>
</feature>
<dbReference type="SMART" id="SM00490">
    <property type="entry name" value="HELICc"/>
    <property type="match status" value="1"/>
</dbReference>
<keyword evidence="2" id="KW-0547">Nucleotide-binding</keyword>
<gene>
    <name evidence="9" type="primary">hrpB</name>
    <name evidence="9" type="ORF">ACFSUQ_00235</name>
</gene>
<evidence type="ECO:0000256" key="6">
    <source>
        <dbReference type="SAM" id="MobiDB-lite"/>
    </source>
</evidence>
<comment type="caution">
    <text evidence="9">The sequence shown here is derived from an EMBL/GenBank/DDBJ whole genome shotgun (WGS) entry which is preliminary data.</text>
</comment>